<name>A0A6H5HCZ4_9HEMI</name>
<proteinExistence type="predicted"/>
<gene>
    <name evidence="2" type="ORF">NTEN_LOCUS18385</name>
</gene>
<protein>
    <submittedName>
        <fullName evidence="2">Uncharacterized protein</fullName>
    </submittedName>
</protein>
<dbReference type="EMBL" id="CADCXU010027023">
    <property type="protein sequence ID" value="CAB0013833.1"/>
    <property type="molecule type" value="Genomic_DNA"/>
</dbReference>
<feature type="compositionally biased region" description="Basic and acidic residues" evidence="1">
    <location>
        <begin position="46"/>
        <end position="56"/>
    </location>
</feature>
<organism evidence="2 3">
    <name type="scientific">Nesidiocoris tenuis</name>
    <dbReference type="NCBI Taxonomy" id="355587"/>
    <lineage>
        <taxon>Eukaryota</taxon>
        <taxon>Metazoa</taxon>
        <taxon>Ecdysozoa</taxon>
        <taxon>Arthropoda</taxon>
        <taxon>Hexapoda</taxon>
        <taxon>Insecta</taxon>
        <taxon>Pterygota</taxon>
        <taxon>Neoptera</taxon>
        <taxon>Paraneoptera</taxon>
        <taxon>Hemiptera</taxon>
        <taxon>Heteroptera</taxon>
        <taxon>Panheteroptera</taxon>
        <taxon>Cimicomorpha</taxon>
        <taxon>Miridae</taxon>
        <taxon>Dicyphina</taxon>
        <taxon>Nesidiocoris</taxon>
    </lineage>
</organism>
<evidence type="ECO:0000313" key="3">
    <source>
        <dbReference type="Proteomes" id="UP000479000"/>
    </source>
</evidence>
<dbReference type="AlphaFoldDB" id="A0A6H5HCZ4"/>
<dbReference type="Proteomes" id="UP000479000">
    <property type="component" value="Unassembled WGS sequence"/>
</dbReference>
<evidence type="ECO:0000313" key="2">
    <source>
        <dbReference type="EMBL" id="CAB0013833.1"/>
    </source>
</evidence>
<feature type="region of interest" description="Disordered" evidence="1">
    <location>
        <begin position="27"/>
        <end position="89"/>
    </location>
</feature>
<evidence type="ECO:0000256" key="1">
    <source>
        <dbReference type="SAM" id="MobiDB-lite"/>
    </source>
</evidence>
<sequence length="89" mass="10390">MIIGGALRIGVENSLKASTCRLRYHEPIRESERRWRTQNFDEETDEQAHRNDTDQHGHRKRLFPQPARQIGRTRTSESAQDDGISAKFE</sequence>
<reference evidence="2 3" key="1">
    <citation type="submission" date="2020-02" db="EMBL/GenBank/DDBJ databases">
        <authorList>
            <person name="Ferguson B K."/>
        </authorList>
    </citation>
    <scope>NUCLEOTIDE SEQUENCE [LARGE SCALE GENOMIC DNA]</scope>
</reference>
<accession>A0A6H5HCZ4</accession>
<keyword evidence="3" id="KW-1185">Reference proteome</keyword>